<proteinExistence type="predicted"/>
<dbReference type="Gene3D" id="3.40.50.300">
    <property type="entry name" value="P-loop containing nucleotide triphosphate hydrolases"/>
    <property type="match status" value="1"/>
</dbReference>
<accession>A0A1W1ELP3</accession>
<evidence type="ECO:0000259" key="1">
    <source>
        <dbReference type="Pfam" id="PF09820"/>
    </source>
</evidence>
<evidence type="ECO:0000313" key="2">
    <source>
        <dbReference type="EMBL" id="SHO81726.1"/>
    </source>
</evidence>
<dbReference type="InterPro" id="IPR012547">
    <property type="entry name" value="PDDEXK_9"/>
</dbReference>
<dbReference type="Pfam" id="PF09820">
    <property type="entry name" value="AAA-ATPase_like"/>
    <property type="match status" value="1"/>
</dbReference>
<name>A0A1W1ELP3_9ZZZZ</name>
<dbReference type="Pfam" id="PF08011">
    <property type="entry name" value="PDDEXK_9"/>
    <property type="match status" value="1"/>
</dbReference>
<dbReference type="AlphaFoldDB" id="A0A1W1ELP3"/>
<reference evidence="2" key="1">
    <citation type="submission" date="2016-10" db="EMBL/GenBank/DDBJ databases">
        <authorList>
            <person name="de Groot N.N."/>
        </authorList>
    </citation>
    <scope>NUCLEOTIDE SEQUENCE</scope>
</reference>
<feature type="domain" description="AAA-ATPase-like" evidence="1">
    <location>
        <begin position="3"/>
        <end position="219"/>
    </location>
</feature>
<protein>
    <recommendedName>
        <fullName evidence="1">AAA-ATPase-like domain-containing protein</fullName>
    </recommendedName>
</protein>
<gene>
    <name evidence="2" type="ORF">MNB_SV-15-1272</name>
</gene>
<dbReference type="PANTHER" id="PTHR34825:SF2">
    <property type="entry name" value="AAA-ATPASE-LIKE DOMAIN-CONTAINING PROTEIN"/>
    <property type="match status" value="1"/>
</dbReference>
<dbReference type="PANTHER" id="PTHR34825">
    <property type="entry name" value="CONSERVED PROTEIN, WITH A WEAK D-GALACTARATE DEHYDRATASE/ALTRONATE HYDROLASE DOMAIN"/>
    <property type="match status" value="1"/>
</dbReference>
<dbReference type="InterPro" id="IPR018631">
    <property type="entry name" value="AAA-ATPase-like_dom"/>
</dbReference>
<organism evidence="2">
    <name type="scientific">hydrothermal vent metagenome</name>
    <dbReference type="NCBI Taxonomy" id="652676"/>
    <lineage>
        <taxon>unclassified sequences</taxon>
        <taxon>metagenomes</taxon>
        <taxon>ecological metagenomes</taxon>
    </lineage>
</organism>
<dbReference type="EMBL" id="FRYL01000045">
    <property type="protein sequence ID" value="SHO81726.1"/>
    <property type="molecule type" value="Genomic_DNA"/>
</dbReference>
<dbReference type="InterPro" id="IPR027417">
    <property type="entry name" value="P-loop_NTPase"/>
</dbReference>
<sequence>MLPYGISDFRDVKLNNYYYIDKTHFIPKIELYGRYLYLIRPRRFGKSLFLNMLALYYDIFYKDEFEDVFYDCYIFKNQTKEASSYHILKFDFSAISTKGDIDKNFSDYCNSDIKKFITKYKLNTSIDENITAHKNLKNLFDFAQQNSISIYIMIDEYDNFINNLLMHSQTDYQKLVSSKDEAIYKEFFKLLKAGTSDNSSALKKMFITGVSPLAMYDVTSGSNIGTNITNEYAFNSAVGVTKDELQKLLNHYKIDSKLDIDDWYNNYKFNRDIKESIYNTDMILYYLKSLYLTNRPPDNMVDLNVRTDYSKLRYLVYTDNKLNGNFSLLQELFGNGYITTLELKDSFSAFELKKTSNFVSLLYYLGLVTIDKYYRGEYYLKIPNQTIKRIMGEYIQTALEESDIFDIDLSKFKKSMQEFAYDGSLNVFTYLANEIKERSKVRDYTSGESFVKGFLIAYLGLSPYYGVLSEVERNKGFVDILLKKAPNIDDDIFEGLIELKYISRNKFTQDELDKQVIQAKKQLVQYNPEGFEIGVVVVFNGWEMVYCKIFSK</sequence>